<evidence type="ECO:0000313" key="4">
    <source>
        <dbReference type="Proteomes" id="UP000291343"/>
    </source>
</evidence>
<organism evidence="3 4">
    <name type="scientific">Laodelphax striatellus</name>
    <name type="common">Small brown planthopper</name>
    <name type="synonym">Delphax striatella</name>
    <dbReference type="NCBI Taxonomy" id="195883"/>
    <lineage>
        <taxon>Eukaryota</taxon>
        <taxon>Metazoa</taxon>
        <taxon>Ecdysozoa</taxon>
        <taxon>Arthropoda</taxon>
        <taxon>Hexapoda</taxon>
        <taxon>Insecta</taxon>
        <taxon>Pterygota</taxon>
        <taxon>Neoptera</taxon>
        <taxon>Paraneoptera</taxon>
        <taxon>Hemiptera</taxon>
        <taxon>Auchenorrhyncha</taxon>
        <taxon>Fulgoroidea</taxon>
        <taxon>Delphacidae</taxon>
        <taxon>Criomorphinae</taxon>
        <taxon>Laodelphax</taxon>
    </lineage>
</organism>
<feature type="compositionally biased region" description="Acidic residues" evidence="1">
    <location>
        <begin position="108"/>
        <end position="122"/>
    </location>
</feature>
<dbReference type="InParanoid" id="A0A482XDP2"/>
<dbReference type="AlphaFoldDB" id="A0A482XDP2"/>
<dbReference type="OrthoDB" id="6642344at2759"/>
<feature type="compositionally biased region" description="Low complexity" evidence="1">
    <location>
        <begin position="228"/>
        <end position="238"/>
    </location>
</feature>
<reference evidence="3 4" key="1">
    <citation type="journal article" date="2017" name="Gigascience">
        <title>Genome sequence of the small brown planthopper, Laodelphax striatellus.</title>
        <authorList>
            <person name="Zhu J."/>
            <person name="Jiang F."/>
            <person name="Wang X."/>
            <person name="Yang P."/>
            <person name="Bao Y."/>
            <person name="Zhao W."/>
            <person name="Wang W."/>
            <person name="Lu H."/>
            <person name="Wang Q."/>
            <person name="Cui N."/>
            <person name="Li J."/>
            <person name="Chen X."/>
            <person name="Luo L."/>
            <person name="Yu J."/>
            <person name="Kang L."/>
            <person name="Cui F."/>
        </authorList>
    </citation>
    <scope>NUCLEOTIDE SEQUENCE [LARGE SCALE GENOMIC DNA]</scope>
    <source>
        <strain evidence="3">Lst14</strain>
    </source>
</reference>
<name>A0A482XDP2_LAOST</name>
<keyword evidence="2" id="KW-0732">Signal</keyword>
<gene>
    <name evidence="3" type="ORF">LSTR_LSTR012839</name>
</gene>
<comment type="caution">
    <text evidence="3">The sequence shown here is derived from an EMBL/GenBank/DDBJ whole genome shotgun (WGS) entry which is preliminary data.</text>
</comment>
<evidence type="ECO:0000256" key="1">
    <source>
        <dbReference type="SAM" id="MobiDB-lite"/>
    </source>
</evidence>
<dbReference type="Proteomes" id="UP000291343">
    <property type="component" value="Unassembled WGS sequence"/>
</dbReference>
<feature type="region of interest" description="Disordered" evidence="1">
    <location>
        <begin position="228"/>
        <end position="260"/>
    </location>
</feature>
<feature type="signal peptide" evidence="2">
    <location>
        <begin position="1"/>
        <end position="21"/>
    </location>
</feature>
<accession>A0A482XDP2</accession>
<evidence type="ECO:0000256" key="2">
    <source>
        <dbReference type="SAM" id="SignalP"/>
    </source>
</evidence>
<feature type="chain" id="PRO_5019799971" evidence="2">
    <location>
        <begin position="22"/>
        <end position="260"/>
    </location>
</feature>
<protein>
    <submittedName>
        <fullName evidence="3">Uncharacterized protein</fullName>
    </submittedName>
</protein>
<feature type="region of interest" description="Disordered" evidence="1">
    <location>
        <begin position="98"/>
        <end position="136"/>
    </location>
</feature>
<keyword evidence="4" id="KW-1185">Reference proteome</keyword>
<sequence>MYTKTLVGLFYVLHMLSSGLALPASGQTSNVAQLTPENIDQTMKDAVQTLLAGLIMKGQDLRAELQEEARALLDDPYPFDDETLAEVAQLANQEVQAAVRGPEPPAGAEEDEVTGDAAEDSEAPVAREAADEPKMARSLADETLDELRHIYARSEVPVALPPATEPQHHRLSDFFHLPSLSTLLGEYPYPMDPTLQQPVVPVAPVVDPTIPDTPAVPVPDPVVDAVTPPVVDPVVPDVPEVPPPVARSADESSEPSAADN</sequence>
<evidence type="ECO:0000313" key="3">
    <source>
        <dbReference type="EMBL" id="RZF43559.1"/>
    </source>
</evidence>
<proteinExistence type="predicted"/>
<dbReference type="EMBL" id="QKKF02012640">
    <property type="protein sequence ID" value="RZF43559.1"/>
    <property type="molecule type" value="Genomic_DNA"/>
</dbReference>